<organism evidence="1 2">
    <name type="scientific">Araneus ventricosus</name>
    <name type="common">Orbweaver spider</name>
    <name type="synonym">Epeira ventricosa</name>
    <dbReference type="NCBI Taxonomy" id="182803"/>
    <lineage>
        <taxon>Eukaryota</taxon>
        <taxon>Metazoa</taxon>
        <taxon>Ecdysozoa</taxon>
        <taxon>Arthropoda</taxon>
        <taxon>Chelicerata</taxon>
        <taxon>Arachnida</taxon>
        <taxon>Araneae</taxon>
        <taxon>Araneomorphae</taxon>
        <taxon>Entelegynae</taxon>
        <taxon>Araneoidea</taxon>
        <taxon>Araneidae</taxon>
        <taxon>Araneus</taxon>
    </lineage>
</organism>
<sequence>MLKKHLKGRHFRVDAEVQQAVLKWFQDLDADFFYVSFDLVGNCWNASTTMTTRGEKGEIDSIYTIALSCLEEEEVPTYSTGAKKAIL</sequence>
<keyword evidence="2" id="KW-1185">Reference proteome</keyword>
<proteinExistence type="predicted"/>
<gene>
    <name evidence="1" type="ORF">AVEN_182530_1</name>
</gene>
<reference evidence="1 2" key="1">
    <citation type="journal article" date="2019" name="Sci. Rep.">
        <title>Orb-weaving spider Araneus ventricosus genome elucidates the spidroin gene catalogue.</title>
        <authorList>
            <person name="Kono N."/>
            <person name="Nakamura H."/>
            <person name="Ohtoshi R."/>
            <person name="Moran D.A.P."/>
            <person name="Shinohara A."/>
            <person name="Yoshida Y."/>
            <person name="Fujiwara M."/>
            <person name="Mori M."/>
            <person name="Tomita M."/>
            <person name="Arakawa K."/>
        </authorList>
    </citation>
    <scope>NUCLEOTIDE SEQUENCE [LARGE SCALE GENOMIC DNA]</scope>
</reference>
<evidence type="ECO:0000313" key="1">
    <source>
        <dbReference type="EMBL" id="GBL96952.1"/>
    </source>
</evidence>
<dbReference type="Proteomes" id="UP000499080">
    <property type="component" value="Unassembled WGS sequence"/>
</dbReference>
<accession>A0A4Y2BXQ7</accession>
<dbReference type="EMBL" id="BGPR01000125">
    <property type="protein sequence ID" value="GBL96952.1"/>
    <property type="molecule type" value="Genomic_DNA"/>
</dbReference>
<dbReference type="OrthoDB" id="10212305at2759"/>
<protein>
    <submittedName>
        <fullName evidence="1">Uncharacterized protein</fullName>
    </submittedName>
</protein>
<evidence type="ECO:0000313" key="2">
    <source>
        <dbReference type="Proteomes" id="UP000499080"/>
    </source>
</evidence>
<dbReference type="AlphaFoldDB" id="A0A4Y2BXQ7"/>
<name>A0A4Y2BXQ7_ARAVE</name>
<comment type="caution">
    <text evidence="1">The sequence shown here is derived from an EMBL/GenBank/DDBJ whole genome shotgun (WGS) entry which is preliminary data.</text>
</comment>